<dbReference type="Proteomes" id="UP001732780">
    <property type="component" value="Chromosome 12"/>
</dbReference>
<organism evidence="1 2">
    <name type="scientific">Camelus bactrianus</name>
    <name type="common">Bactrian camel</name>
    <dbReference type="NCBI Taxonomy" id="9837"/>
    <lineage>
        <taxon>Eukaryota</taxon>
        <taxon>Metazoa</taxon>
        <taxon>Chordata</taxon>
        <taxon>Craniata</taxon>
        <taxon>Vertebrata</taxon>
        <taxon>Euteleostomi</taxon>
        <taxon>Mammalia</taxon>
        <taxon>Eutheria</taxon>
        <taxon>Laurasiatheria</taxon>
        <taxon>Artiodactyla</taxon>
        <taxon>Tylopoda</taxon>
        <taxon>Camelidae</taxon>
        <taxon>Camelus</taxon>
    </lineage>
</organism>
<evidence type="ECO:0000313" key="2">
    <source>
        <dbReference type="RefSeq" id="XP_074231536.1"/>
    </source>
</evidence>
<proteinExistence type="predicted"/>
<reference evidence="2" key="1">
    <citation type="submission" date="2025-08" db="UniProtKB">
        <authorList>
            <consortium name="RefSeq"/>
        </authorList>
    </citation>
    <scope>IDENTIFICATION</scope>
    <source>
        <tissue evidence="2">Blood</tissue>
    </source>
</reference>
<dbReference type="RefSeq" id="XP_074231536.1">
    <property type="nucleotide sequence ID" value="XM_074375435.1"/>
</dbReference>
<sequence length="158" mass="18377">MATYPPRRLLGARPLPSDLRRDPRRSGFPQGGGGRWERRLPTGQSLGPGNLRYWCTHFQGPAARQHHLLRIAFKIFLSSLFCSFTLCVQPFPLRIYKEEIVKEIKEEEKLSQITRIQEVEVLGIEPRTSCMLRRHSTTELYLSCQVLSILKFSWAYFL</sequence>
<gene>
    <name evidence="2" type="primary">LOC123615538</name>
</gene>
<evidence type="ECO:0000313" key="1">
    <source>
        <dbReference type="Proteomes" id="UP001732780"/>
    </source>
</evidence>
<keyword evidence="1" id="KW-1185">Reference proteome</keyword>
<protein>
    <submittedName>
        <fullName evidence="2">Uncharacterized protein LOC123615538 isoform X5</fullName>
    </submittedName>
</protein>
<name>A0AC58RAG7_CAMBA</name>
<accession>A0AC58RAG7</accession>